<dbReference type="SUPFAM" id="SSF56801">
    <property type="entry name" value="Acetyl-CoA synthetase-like"/>
    <property type="match status" value="1"/>
</dbReference>
<dbReference type="PANTHER" id="PTHR43201">
    <property type="entry name" value="ACYL-COA SYNTHETASE"/>
    <property type="match status" value="1"/>
</dbReference>
<dbReference type="InterPro" id="IPR020845">
    <property type="entry name" value="AMP-binding_CS"/>
</dbReference>
<evidence type="ECO:0000259" key="2">
    <source>
        <dbReference type="Pfam" id="PF13193"/>
    </source>
</evidence>
<dbReference type="GO" id="GO:0031956">
    <property type="term" value="F:medium-chain fatty acid-CoA ligase activity"/>
    <property type="evidence" value="ECO:0007669"/>
    <property type="project" value="TreeGrafter"/>
</dbReference>
<dbReference type="AlphaFoldDB" id="A0A0J6CCP7"/>
<accession>A0A0J6CCP7</accession>
<proteinExistence type="predicted"/>
<reference evidence="3 4" key="1">
    <citation type="submission" date="2015-06" db="EMBL/GenBank/DDBJ databases">
        <title>Draft Genome Sequence of Parabacteroides goldsteinii with Putative Novel Metallo-Beta-Lactamases Isolated from a Blood Culture from a Human Patient.</title>
        <authorList>
            <person name="Krogh T.J."/>
            <person name="Agergaard C.N."/>
            <person name="Moller-Jensen J."/>
            <person name="Justesen U.S."/>
        </authorList>
    </citation>
    <scope>NUCLEOTIDE SEQUENCE [LARGE SCALE GENOMIC DNA]</scope>
    <source>
        <strain evidence="3 4">910340</strain>
    </source>
</reference>
<dbReference type="InterPro" id="IPR025110">
    <property type="entry name" value="AMP-bd_C"/>
</dbReference>
<protein>
    <recommendedName>
        <fullName evidence="5">AMP-binding protein</fullName>
    </recommendedName>
</protein>
<sequence>MVILETIYLHSIHIPDKIAIFEGEHEITYAELWQQILRSASYFSSVGNKGDRILLAGTKNLEFVYNYFGAHLAGLIVVTLDPEINEIRLKRILSSVNPIGIYGGISAKGFDITPFPILKEWEPLEQPLFPSDEEPADILFTTGTTGLPKGVVLTHSNEWAAATNINEFIGNSKESVELLALPISHSFGLGRLRCILQIGATIDLLGSFVSMKKFYREIEFRHITGFGLVPASWNYIHKMSGDKIGNYASQIHYIEIGSAFMPMTDKIKLLELLPQTRICMHYGLTEASRSAFICFNEEREHLSSIGRPSPHVDMRIFDEIGKECISGTEGEVCVKGNHVCSDYWGDSHDEYLLSFYGDYFRTGDWGYQDANNYLYLKSRKKEIINVGGKKVSPIEVEEVINEIESVYESACIGVPDPVLGEVVKAFIVSKKDSKLTAETIVNYTLGKLEKYKVPMSIEFITSIPKTSSGKIQRLLLKKDK</sequence>
<dbReference type="Pfam" id="PF00501">
    <property type="entry name" value="AMP-binding"/>
    <property type="match status" value="1"/>
</dbReference>
<dbReference type="PROSITE" id="PS00455">
    <property type="entry name" value="AMP_BINDING"/>
    <property type="match status" value="1"/>
</dbReference>
<feature type="domain" description="AMP-dependent synthetase/ligase" evidence="1">
    <location>
        <begin position="15"/>
        <end position="344"/>
    </location>
</feature>
<dbReference type="Gene3D" id="3.30.300.30">
    <property type="match status" value="1"/>
</dbReference>
<evidence type="ECO:0000313" key="3">
    <source>
        <dbReference type="EMBL" id="KMM31080.1"/>
    </source>
</evidence>
<name>A0A0J6CCP7_9BACT</name>
<dbReference type="Proteomes" id="UP000036166">
    <property type="component" value="Unassembled WGS sequence"/>
</dbReference>
<dbReference type="RefSeq" id="WP_048317782.1">
    <property type="nucleotide sequence ID" value="NZ_LFJV01000121.1"/>
</dbReference>
<evidence type="ECO:0008006" key="5">
    <source>
        <dbReference type="Google" id="ProtNLM"/>
    </source>
</evidence>
<dbReference type="Pfam" id="PF13193">
    <property type="entry name" value="AMP-binding_C"/>
    <property type="match status" value="1"/>
</dbReference>
<evidence type="ECO:0000313" key="4">
    <source>
        <dbReference type="Proteomes" id="UP000036166"/>
    </source>
</evidence>
<organism evidence="3 4">
    <name type="scientific">Parabacteroides goldsteinii</name>
    <dbReference type="NCBI Taxonomy" id="328812"/>
    <lineage>
        <taxon>Bacteria</taxon>
        <taxon>Pseudomonadati</taxon>
        <taxon>Bacteroidota</taxon>
        <taxon>Bacteroidia</taxon>
        <taxon>Bacteroidales</taxon>
        <taxon>Tannerellaceae</taxon>
        <taxon>Parabacteroides</taxon>
    </lineage>
</organism>
<dbReference type="InterPro" id="IPR042099">
    <property type="entry name" value="ANL_N_sf"/>
</dbReference>
<gene>
    <name evidence="3" type="ORF">ACM15_24460</name>
</gene>
<feature type="domain" description="AMP-binding enzyme C-terminal" evidence="2">
    <location>
        <begin position="395"/>
        <end position="470"/>
    </location>
</feature>
<dbReference type="GO" id="GO:0006631">
    <property type="term" value="P:fatty acid metabolic process"/>
    <property type="evidence" value="ECO:0007669"/>
    <property type="project" value="TreeGrafter"/>
</dbReference>
<dbReference type="Gene3D" id="3.40.50.12780">
    <property type="entry name" value="N-terminal domain of ligase-like"/>
    <property type="match status" value="1"/>
</dbReference>
<dbReference type="PATRIC" id="fig|328812.4.peg.798"/>
<comment type="caution">
    <text evidence="3">The sequence shown here is derived from an EMBL/GenBank/DDBJ whole genome shotgun (WGS) entry which is preliminary data.</text>
</comment>
<dbReference type="InterPro" id="IPR045851">
    <property type="entry name" value="AMP-bd_C_sf"/>
</dbReference>
<dbReference type="PANTHER" id="PTHR43201:SF32">
    <property type="entry name" value="2-SUCCINYLBENZOATE--COA LIGASE, CHLOROPLASTIC_PEROXISOMAL"/>
    <property type="match status" value="1"/>
</dbReference>
<dbReference type="EMBL" id="LFJV01000121">
    <property type="protein sequence ID" value="KMM31080.1"/>
    <property type="molecule type" value="Genomic_DNA"/>
</dbReference>
<dbReference type="InterPro" id="IPR000873">
    <property type="entry name" value="AMP-dep_synth/lig_dom"/>
</dbReference>
<evidence type="ECO:0000259" key="1">
    <source>
        <dbReference type="Pfam" id="PF00501"/>
    </source>
</evidence>